<dbReference type="PANTHER" id="PTHR10937:SF0">
    <property type="entry name" value="GLUTAMINE--FRUCTOSE-6-PHOSPHATE TRANSAMINASE (ISOMERIZING)"/>
    <property type="match status" value="1"/>
</dbReference>
<dbReference type="Pfam" id="PF01380">
    <property type="entry name" value="SIS"/>
    <property type="match status" value="2"/>
</dbReference>
<dbReference type="PROSITE" id="PS51278">
    <property type="entry name" value="GATASE_TYPE_2"/>
    <property type="match status" value="1"/>
</dbReference>
<dbReference type="AlphaFoldDB" id="A0A1F6GAM5"/>
<keyword evidence="4 10" id="KW-0032">Aminotransferase</keyword>
<dbReference type="InterPro" id="IPR001347">
    <property type="entry name" value="SIS_dom"/>
</dbReference>
<keyword evidence="5 10" id="KW-0808">Transferase</keyword>
<dbReference type="GO" id="GO:0006487">
    <property type="term" value="P:protein N-linked glycosylation"/>
    <property type="evidence" value="ECO:0007669"/>
    <property type="project" value="TreeGrafter"/>
</dbReference>
<dbReference type="InterPro" id="IPR035490">
    <property type="entry name" value="GlmS/FrlB_SIS"/>
</dbReference>
<dbReference type="InterPro" id="IPR047084">
    <property type="entry name" value="GFAT_N"/>
</dbReference>
<dbReference type="GO" id="GO:0004360">
    <property type="term" value="F:glutamine-fructose-6-phosphate transaminase (isomerizing) activity"/>
    <property type="evidence" value="ECO:0007669"/>
    <property type="project" value="UniProtKB-EC"/>
</dbReference>
<evidence type="ECO:0000256" key="3">
    <source>
        <dbReference type="ARBA" id="ARBA00016090"/>
    </source>
</evidence>
<comment type="caution">
    <text evidence="10">The sequence shown here is derived from an EMBL/GenBank/DDBJ whole genome shotgun (WGS) entry which is preliminary data.</text>
</comment>
<feature type="domain" description="SIS" evidence="9">
    <location>
        <begin position="450"/>
        <end position="594"/>
    </location>
</feature>
<dbReference type="SUPFAM" id="SSF56235">
    <property type="entry name" value="N-terminal nucleophile aminohydrolases (Ntn hydrolases)"/>
    <property type="match status" value="1"/>
</dbReference>
<protein>
    <recommendedName>
        <fullName evidence="3">Glutamine--fructose-6-phosphate aminotransferase [isomerizing]</fullName>
        <ecNumber evidence="2">2.6.1.16</ecNumber>
    </recommendedName>
</protein>
<evidence type="ECO:0000256" key="5">
    <source>
        <dbReference type="ARBA" id="ARBA00022679"/>
    </source>
</evidence>
<dbReference type="InterPro" id="IPR017932">
    <property type="entry name" value="GATase_2_dom"/>
</dbReference>
<dbReference type="PROSITE" id="PS51464">
    <property type="entry name" value="SIS"/>
    <property type="match status" value="2"/>
</dbReference>
<evidence type="ECO:0000256" key="2">
    <source>
        <dbReference type="ARBA" id="ARBA00012916"/>
    </source>
</evidence>
<dbReference type="SUPFAM" id="SSF53697">
    <property type="entry name" value="SIS domain"/>
    <property type="match status" value="1"/>
</dbReference>
<dbReference type="InterPro" id="IPR005855">
    <property type="entry name" value="GFAT"/>
</dbReference>
<dbReference type="Proteomes" id="UP000178449">
    <property type="component" value="Unassembled WGS sequence"/>
</dbReference>
<feature type="domain" description="Glutamine amidotransferase type-2" evidence="8">
    <location>
        <begin position="2"/>
        <end position="217"/>
    </location>
</feature>
<dbReference type="NCBIfam" id="NF001484">
    <property type="entry name" value="PRK00331.1"/>
    <property type="match status" value="1"/>
</dbReference>
<evidence type="ECO:0000259" key="8">
    <source>
        <dbReference type="PROSITE" id="PS51278"/>
    </source>
</evidence>
<evidence type="ECO:0000259" key="9">
    <source>
        <dbReference type="PROSITE" id="PS51464"/>
    </source>
</evidence>
<name>A0A1F6GAM5_9PROT</name>
<evidence type="ECO:0000256" key="4">
    <source>
        <dbReference type="ARBA" id="ARBA00022576"/>
    </source>
</evidence>
<dbReference type="InterPro" id="IPR029055">
    <property type="entry name" value="Ntn_hydrolases_N"/>
</dbReference>
<feature type="domain" description="SIS" evidence="9">
    <location>
        <begin position="278"/>
        <end position="416"/>
    </location>
</feature>
<reference evidence="10 11" key="1">
    <citation type="journal article" date="2016" name="Nat. Commun.">
        <title>Thousands of microbial genomes shed light on interconnected biogeochemical processes in an aquifer system.</title>
        <authorList>
            <person name="Anantharaman K."/>
            <person name="Brown C.T."/>
            <person name="Hug L.A."/>
            <person name="Sharon I."/>
            <person name="Castelle C.J."/>
            <person name="Probst A.J."/>
            <person name="Thomas B.C."/>
            <person name="Singh A."/>
            <person name="Wilkins M.J."/>
            <person name="Karaoz U."/>
            <person name="Brodie E.L."/>
            <person name="Williams K.H."/>
            <person name="Hubbard S.S."/>
            <person name="Banfield J.F."/>
        </authorList>
    </citation>
    <scope>NUCLEOTIDE SEQUENCE [LARGE SCALE GENOMIC DNA]</scope>
</reference>
<evidence type="ECO:0000256" key="6">
    <source>
        <dbReference type="ARBA" id="ARBA00022737"/>
    </source>
</evidence>
<sequence>MCGISAIASHQPVAASLLTCLKNLEYRGYDSCGIACLENGQIEVRKNVGNVAAVDDLEQFGSMSGNLGIAHTRWATHGGVTKANSHPHKSNDNQFAVVHNGIFSNYQSLREELRGKGYTFYSATDTEIFANLLQDCFKGNLEDALVAATSRLEGSYAVAVISSHLPGHILGAKKDSPLVLGLSHGRNYLASDINAFISETRDTVLINDGEYVVLTAEGYRLNKLIDRSEVKREVLQVQWDRETAQMGGFSHYMIKEIFDQPQTIKAALGVPDDEVDQVASRFLDKSKNFVSGVGTTYYVAMMGTYLFKQYANLYVPAISTDEFASVLPLGADMHTLFFSQSGETYDTRMAVRAAKEAGGTTSAVVNVVGSSISQMVDQCIFQGSGPEICVVSTKAALAQIVILWRIAMRVGIKRGHFTLEKQKDVLAHLASFSGHLEKTLNEESGFIRQLAKETVKVKNWLFMGKGIYLPIAMESALKMKEVTYLHAEGLPAGFLKHGTLAMVDESLYSLFFLPAEEEGDIYKSTLAAIEEVKARNGRVISFCTEKNLEARALLDHVITLPELPLELHALMEMVMAQLFSYYSALHLGLNIDKPRNLAKSVTVG</sequence>
<dbReference type="CDD" id="cd05008">
    <property type="entry name" value="SIS_GlmS_GlmD_1"/>
    <property type="match status" value="1"/>
</dbReference>
<organism evidence="10 11">
    <name type="scientific">Candidatus Lambdaproteobacteria bacterium RIFOXYD2_FULL_50_16</name>
    <dbReference type="NCBI Taxonomy" id="1817772"/>
    <lineage>
        <taxon>Bacteria</taxon>
        <taxon>Pseudomonadati</taxon>
        <taxon>Pseudomonadota</taxon>
        <taxon>Candidatus Lambdaproteobacteria</taxon>
    </lineage>
</organism>
<dbReference type="STRING" id="1817772.A2527_08130"/>
<evidence type="ECO:0000313" key="11">
    <source>
        <dbReference type="Proteomes" id="UP000178449"/>
    </source>
</evidence>
<dbReference type="Gene3D" id="3.40.50.10490">
    <property type="entry name" value="Glucose-6-phosphate isomerase like protein, domain 1"/>
    <property type="match status" value="2"/>
</dbReference>
<dbReference type="InterPro" id="IPR035466">
    <property type="entry name" value="GlmS/AgaS_SIS"/>
</dbReference>
<dbReference type="CDD" id="cd05009">
    <property type="entry name" value="SIS_GlmS_GlmD_2"/>
    <property type="match status" value="1"/>
</dbReference>
<dbReference type="PANTHER" id="PTHR10937">
    <property type="entry name" value="GLUCOSAMINE--FRUCTOSE-6-PHOSPHATE AMINOTRANSFERASE, ISOMERIZING"/>
    <property type="match status" value="1"/>
</dbReference>
<dbReference type="EC" id="2.6.1.16" evidence="2"/>
<proteinExistence type="predicted"/>
<dbReference type="GO" id="GO:0097367">
    <property type="term" value="F:carbohydrate derivative binding"/>
    <property type="evidence" value="ECO:0007669"/>
    <property type="project" value="InterPro"/>
</dbReference>
<dbReference type="FunFam" id="3.60.20.10:FF:000006">
    <property type="entry name" value="Glutamine--fructose-6-phosphate aminotransferase [isomerizing]"/>
    <property type="match status" value="1"/>
</dbReference>
<comment type="catalytic activity">
    <reaction evidence="1">
        <text>D-fructose 6-phosphate + L-glutamine = D-glucosamine 6-phosphate + L-glutamate</text>
        <dbReference type="Rhea" id="RHEA:13237"/>
        <dbReference type="ChEBI" id="CHEBI:29985"/>
        <dbReference type="ChEBI" id="CHEBI:58359"/>
        <dbReference type="ChEBI" id="CHEBI:58725"/>
        <dbReference type="ChEBI" id="CHEBI:61527"/>
        <dbReference type="EC" id="2.6.1.16"/>
    </reaction>
</comment>
<gene>
    <name evidence="10" type="ORF">A2527_08130</name>
</gene>
<evidence type="ECO:0000313" key="10">
    <source>
        <dbReference type="EMBL" id="OGG95129.1"/>
    </source>
</evidence>
<evidence type="ECO:0000256" key="7">
    <source>
        <dbReference type="ARBA" id="ARBA00022962"/>
    </source>
</evidence>
<keyword evidence="6" id="KW-0677">Repeat</keyword>
<accession>A0A1F6GAM5</accession>
<keyword evidence="7" id="KW-0315">Glutamine amidotransferase</keyword>
<dbReference type="GO" id="GO:0006002">
    <property type="term" value="P:fructose 6-phosphate metabolic process"/>
    <property type="evidence" value="ECO:0007669"/>
    <property type="project" value="TreeGrafter"/>
</dbReference>
<dbReference type="GO" id="GO:0006047">
    <property type="term" value="P:UDP-N-acetylglucosamine metabolic process"/>
    <property type="evidence" value="ECO:0007669"/>
    <property type="project" value="TreeGrafter"/>
</dbReference>
<dbReference type="NCBIfam" id="TIGR01135">
    <property type="entry name" value="glmS"/>
    <property type="match status" value="1"/>
</dbReference>
<evidence type="ECO:0000256" key="1">
    <source>
        <dbReference type="ARBA" id="ARBA00001031"/>
    </source>
</evidence>
<dbReference type="Gene3D" id="3.60.20.10">
    <property type="entry name" value="Glutamine Phosphoribosylpyrophosphate, subunit 1, domain 1"/>
    <property type="match status" value="1"/>
</dbReference>
<dbReference type="CDD" id="cd00714">
    <property type="entry name" value="GFAT"/>
    <property type="match status" value="1"/>
</dbReference>
<dbReference type="EMBL" id="MFNE01000026">
    <property type="protein sequence ID" value="OGG95129.1"/>
    <property type="molecule type" value="Genomic_DNA"/>
</dbReference>
<dbReference type="Pfam" id="PF13522">
    <property type="entry name" value="GATase_6"/>
    <property type="match status" value="1"/>
</dbReference>
<dbReference type="InterPro" id="IPR046348">
    <property type="entry name" value="SIS_dom_sf"/>
</dbReference>